<keyword evidence="3" id="KW-1185">Reference proteome</keyword>
<evidence type="ECO:0000313" key="2">
    <source>
        <dbReference type="EMBL" id="QDS76658.1"/>
    </source>
</evidence>
<sequence>MDHQDDDRGKMWWDDEFVHWPDDDEHIEPYRDPMSNEQNAPQPRPEGWQLRTANDPYMGARGPPGREAWPVPAEELESFSTDTLCKWQEQNVQMNAPGVIDEAASSPSSSSSLGPTMIGVGSKTDGNETQTTTPAAILLRPSSTQQLPAREQLDRSTISWFDTINGTSKDYTKYPDQHDTVAIQGPGHPMPWCLCYYFYDRSPEESKSLVEWPADLTYNTVTGRIAAELLCKYDARQIVSRLQSATSDRQIVSRLQSATSDVKPESMEKRISTLANKWREPNGLTSTWTRRPDYLYRIVQLSNTQLFHRVIGDVSRGDHRFMTAPEDMMTKNGPHPEVRYPLPAPVDVPKGLRDWFESLGRKLPTFEEWKARNGYPH</sequence>
<evidence type="ECO:0000256" key="1">
    <source>
        <dbReference type="SAM" id="MobiDB-lite"/>
    </source>
</evidence>
<dbReference type="EMBL" id="CP042199">
    <property type="protein sequence ID" value="QDS76658.1"/>
    <property type="molecule type" value="Genomic_DNA"/>
</dbReference>
<dbReference type="Proteomes" id="UP000316270">
    <property type="component" value="Chromosome 15"/>
</dbReference>
<proteinExistence type="predicted"/>
<gene>
    <name evidence="2" type="ORF">FKW77_008360</name>
</gene>
<feature type="region of interest" description="Disordered" evidence="1">
    <location>
        <begin position="24"/>
        <end position="53"/>
    </location>
</feature>
<evidence type="ECO:0000313" key="3">
    <source>
        <dbReference type="Proteomes" id="UP000316270"/>
    </source>
</evidence>
<name>A0A517LLX8_9PEZI</name>
<feature type="region of interest" description="Disordered" evidence="1">
    <location>
        <begin position="101"/>
        <end position="129"/>
    </location>
</feature>
<reference evidence="2 3" key="1">
    <citation type="submission" date="2019-07" db="EMBL/GenBank/DDBJ databases">
        <title>Finished genome of Venturia effusa.</title>
        <authorList>
            <person name="Young C.A."/>
            <person name="Cox M.P."/>
            <person name="Ganley A.R.D."/>
            <person name="David W.J."/>
        </authorList>
    </citation>
    <scope>NUCLEOTIDE SEQUENCE [LARGE SCALE GENOMIC DNA]</scope>
    <source>
        <strain evidence="3">albino</strain>
    </source>
</reference>
<dbReference type="AlphaFoldDB" id="A0A517LLX8"/>
<organism evidence="2 3">
    <name type="scientific">Venturia effusa</name>
    <dbReference type="NCBI Taxonomy" id="50376"/>
    <lineage>
        <taxon>Eukaryota</taxon>
        <taxon>Fungi</taxon>
        <taxon>Dikarya</taxon>
        <taxon>Ascomycota</taxon>
        <taxon>Pezizomycotina</taxon>
        <taxon>Dothideomycetes</taxon>
        <taxon>Pleosporomycetidae</taxon>
        <taxon>Venturiales</taxon>
        <taxon>Venturiaceae</taxon>
        <taxon>Venturia</taxon>
    </lineage>
</organism>
<accession>A0A517LLX8</accession>
<protein>
    <submittedName>
        <fullName evidence="2">Uncharacterized protein</fullName>
    </submittedName>
</protein>